<dbReference type="Proteomes" id="UP000291084">
    <property type="component" value="Chromosome 3"/>
</dbReference>
<organism evidence="2 3">
    <name type="scientific">Vigna angularis var. angularis</name>
    <dbReference type="NCBI Taxonomy" id="157739"/>
    <lineage>
        <taxon>Eukaryota</taxon>
        <taxon>Viridiplantae</taxon>
        <taxon>Streptophyta</taxon>
        <taxon>Embryophyta</taxon>
        <taxon>Tracheophyta</taxon>
        <taxon>Spermatophyta</taxon>
        <taxon>Magnoliopsida</taxon>
        <taxon>eudicotyledons</taxon>
        <taxon>Gunneridae</taxon>
        <taxon>Pentapetalae</taxon>
        <taxon>rosids</taxon>
        <taxon>fabids</taxon>
        <taxon>Fabales</taxon>
        <taxon>Fabaceae</taxon>
        <taxon>Papilionoideae</taxon>
        <taxon>50 kb inversion clade</taxon>
        <taxon>NPAAA clade</taxon>
        <taxon>indigoferoid/millettioid clade</taxon>
        <taxon>Phaseoleae</taxon>
        <taxon>Vigna</taxon>
    </lineage>
</organism>
<accession>A0A0S3RJW4</accession>
<reference evidence="2 3" key="1">
    <citation type="journal article" date="2015" name="Sci. Rep.">
        <title>The power of single molecule real-time sequencing technology in the de novo assembly of a eukaryotic genome.</title>
        <authorList>
            <person name="Sakai H."/>
            <person name="Naito K."/>
            <person name="Ogiso-Tanaka E."/>
            <person name="Takahashi Y."/>
            <person name="Iseki K."/>
            <person name="Muto C."/>
            <person name="Satou K."/>
            <person name="Teruya K."/>
            <person name="Shiroma A."/>
            <person name="Shimoji M."/>
            <person name="Hirano T."/>
            <person name="Itoh T."/>
            <person name="Kaga A."/>
            <person name="Tomooka N."/>
        </authorList>
    </citation>
    <scope>NUCLEOTIDE SEQUENCE [LARGE SCALE GENOMIC DNA]</scope>
    <source>
        <strain evidence="3">cv. Shumari</strain>
    </source>
</reference>
<evidence type="ECO:0000313" key="2">
    <source>
        <dbReference type="EMBL" id="BAT80830.1"/>
    </source>
</evidence>
<gene>
    <name evidence="2" type="primary">Vigan.03G044100</name>
    <name evidence="2" type="ORF">VIGAN_03044100</name>
</gene>
<proteinExistence type="predicted"/>
<dbReference type="EMBL" id="AP015036">
    <property type="protein sequence ID" value="BAT80830.1"/>
    <property type="molecule type" value="Genomic_DNA"/>
</dbReference>
<dbReference type="AlphaFoldDB" id="A0A0S3RJW4"/>
<keyword evidence="1" id="KW-1133">Transmembrane helix</keyword>
<keyword evidence="1" id="KW-0472">Membrane</keyword>
<evidence type="ECO:0000313" key="3">
    <source>
        <dbReference type="Proteomes" id="UP000291084"/>
    </source>
</evidence>
<evidence type="ECO:0000256" key="1">
    <source>
        <dbReference type="SAM" id="Phobius"/>
    </source>
</evidence>
<name>A0A0S3RJW4_PHAAN</name>
<feature type="transmembrane region" description="Helical" evidence="1">
    <location>
        <begin position="63"/>
        <end position="83"/>
    </location>
</feature>
<sequence length="101" mass="12117">MIVRNLINWLNTQIYIKVQINWLSTIPRLTYLFHQPCFPSFSCCFLVLVWYHSESRKHFNPKFEKCLLLVFSSCYINICFGFEDALFMLHLSLPCPIRVYC</sequence>
<feature type="transmembrane region" description="Helical" evidence="1">
    <location>
        <begin position="31"/>
        <end position="51"/>
    </location>
</feature>
<keyword evidence="3" id="KW-1185">Reference proteome</keyword>
<protein>
    <submittedName>
        <fullName evidence="2">Uncharacterized protein</fullName>
    </submittedName>
</protein>
<keyword evidence="1" id="KW-0812">Transmembrane</keyword>